<dbReference type="Proteomes" id="UP000641454">
    <property type="component" value="Unassembled WGS sequence"/>
</dbReference>
<feature type="chain" id="PRO_5036929900" description="DUF4412 domain-containing protein" evidence="1">
    <location>
        <begin position="18"/>
        <end position="224"/>
    </location>
</feature>
<evidence type="ECO:0000256" key="1">
    <source>
        <dbReference type="SAM" id="SignalP"/>
    </source>
</evidence>
<dbReference type="AlphaFoldDB" id="A0A923N0L7"/>
<name>A0A923N0L7_9FLAO</name>
<comment type="caution">
    <text evidence="2">The sequence shown here is derived from an EMBL/GenBank/DDBJ whole genome shotgun (WGS) entry which is preliminary data.</text>
</comment>
<dbReference type="EMBL" id="JACRUL010000026">
    <property type="protein sequence ID" value="MBC5845017.1"/>
    <property type="molecule type" value="Genomic_DNA"/>
</dbReference>
<organism evidence="2 3">
    <name type="scientific">Flavobacterium muglaense</name>
    <dbReference type="NCBI Taxonomy" id="2764716"/>
    <lineage>
        <taxon>Bacteria</taxon>
        <taxon>Pseudomonadati</taxon>
        <taxon>Bacteroidota</taxon>
        <taxon>Flavobacteriia</taxon>
        <taxon>Flavobacteriales</taxon>
        <taxon>Flavobacteriaceae</taxon>
        <taxon>Flavobacterium</taxon>
    </lineage>
</organism>
<feature type="signal peptide" evidence="1">
    <location>
        <begin position="1"/>
        <end position="17"/>
    </location>
</feature>
<dbReference type="RefSeq" id="WP_187019060.1">
    <property type="nucleotide sequence ID" value="NZ_JACRUK010000025.1"/>
</dbReference>
<sequence>MRILLLLVFLSPFFLLAQNTKIEAQIDSISYTDTSTTQRDFVIYYHIKNNTNHLVRFIQNPTAMRPNATNSLAIIPSYNLYQEGKPAVTAALFNTKKTEDFYEQMRKDLMANKTNLDEFLKKEQSKLKTQHSKDIIKNRILLNPNETKAYSIRVSWDKKRYLQDDDNEYYIDEKANYYLDLHINLFKVELYSQLLPEDLKTISNDNSILMGWIQTNKMFINFKE</sequence>
<accession>A0A923N0L7</accession>
<evidence type="ECO:0008006" key="4">
    <source>
        <dbReference type="Google" id="ProtNLM"/>
    </source>
</evidence>
<proteinExistence type="predicted"/>
<reference evidence="2 3" key="1">
    <citation type="submission" date="2020-08" db="EMBL/GenBank/DDBJ databases">
        <title>Description of novel Flavobacterium F-392 isolate.</title>
        <authorList>
            <person name="Saticioglu I.B."/>
            <person name="Duman M."/>
            <person name="Altun S."/>
        </authorList>
    </citation>
    <scope>NUCLEOTIDE SEQUENCE [LARGE SCALE GENOMIC DNA]</scope>
    <source>
        <strain evidence="2 3">F-392</strain>
    </source>
</reference>
<evidence type="ECO:0000313" key="2">
    <source>
        <dbReference type="EMBL" id="MBC5845017.1"/>
    </source>
</evidence>
<gene>
    <name evidence="2" type="ORF">H8R25_11260</name>
</gene>
<protein>
    <recommendedName>
        <fullName evidence="4">DUF4412 domain-containing protein</fullName>
    </recommendedName>
</protein>
<evidence type="ECO:0000313" key="3">
    <source>
        <dbReference type="Proteomes" id="UP000641454"/>
    </source>
</evidence>
<keyword evidence="1" id="KW-0732">Signal</keyword>
<keyword evidence="3" id="KW-1185">Reference proteome</keyword>